<protein>
    <submittedName>
        <fullName evidence="2">Uncharacterized protein</fullName>
    </submittedName>
</protein>
<dbReference type="AlphaFoldDB" id="A0A3L6E8M0"/>
<accession>A0A3L6E8M0</accession>
<dbReference type="EMBL" id="NCVQ01000007">
    <property type="protein sequence ID" value="PWZ16723.1"/>
    <property type="molecule type" value="Genomic_DNA"/>
</dbReference>
<organism evidence="2 3">
    <name type="scientific">Zea mays</name>
    <name type="common">Maize</name>
    <dbReference type="NCBI Taxonomy" id="4577"/>
    <lineage>
        <taxon>Eukaryota</taxon>
        <taxon>Viridiplantae</taxon>
        <taxon>Streptophyta</taxon>
        <taxon>Embryophyta</taxon>
        <taxon>Tracheophyta</taxon>
        <taxon>Spermatophyta</taxon>
        <taxon>Magnoliopsida</taxon>
        <taxon>Liliopsida</taxon>
        <taxon>Poales</taxon>
        <taxon>Poaceae</taxon>
        <taxon>PACMAD clade</taxon>
        <taxon>Panicoideae</taxon>
        <taxon>Andropogonodae</taxon>
        <taxon>Andropogoneae</taxon>
        <taxon>Tripsacinae</taxon>
        <taxon>Zea</taxon>
    </lineage>
</organism>
<name>A0A3L6E8M0_MAIZE</name>
<proteinExistence type="predicted"/>
<gene>
    <name evidence="2" type="ORF">Zm00014a_042322</name>
</gene>
<comment type="caution">
    <text evidence="2">The sequence shown here is derived from an EMBL/GenBank/DDBJ whole genome shotgun (WGS) entry which is preliminary data.</text>
</comment>
<feature type="region of interest" description="Disordered" evidence="1">
    <location>
        <begin position="1"/>
        <end position="59"/>
    </location>
</feature>
<dbReference type="Proteomes" id="UP000251960">
    <property type="component" value="Chromosome 6"/>
</dbReference>
<evidence type="ECO:0000256" key="1">
    <source>
        <dbReference type="SAM" id="MobiDB-lite"/>
    </source>
</evidence>
<evidence type="ECO:0000313" key="3">
    <source>
        <dbReference type="Proteomes" id="UP000251960"/>
    </source>
</evidence>
<reference evidence="2 3" key="1">
    <citation type="journal article" date="2018" name="Nat. Genet.">
        <title>Extensive intraspecific gene order and gene structural variations between Mo17 and other maize genomes.</title>
        <authorList>
            <person name="Sun S."/>
            <person name="Zhou Y."/>
            <person name="Chen J."/>
            <person name="Shi J."/>
            <person name="Zhao H."/>
            <person name="Zhao H."/>
            <person name="Song W."/>
            <person name="Zhang M."/>
            <person name="Cui Y."/>
            <person name="Dong X."/>
            <person name="Liu H."/>
            <person name="Ma X."/>
            <person name="Jiao Y."/>
            <person name="Wang B."/>
            <person name="Wei X."/>
            <person name="Stein J.C."/>
            <person name="Glaubitz J.C."/>
            <person name="Lu F."/>
            <person name="Yu G."/>
            <person name="Liang C."/>
            <person name="Fengler K."/>
            <person name="Li B."/>
            <person name="Rafalski A."/>
            <person name="Schnable P.S."/>
            <person name="Ware D.H."/>
            <person name="Buckler E.S."/>
            <person name="Lai J."/>
        </authorList>
    </citation>
    <scope>NUCLEOTIDE SEQUENCE [LARGE SCALE GENOMIC DNA]</scope>
    <source>
        <strain evidence="3">cv. Missouri 17</strain>
        <tissue evidence="2">Seedling</tissue>
    </source>
</reference>
<evidence type="ECO:0000313" key="2">
    <source>
        <dbReference type="EMBL" id="PWZ16723.1"/>
    </source>
</evidence>
<sequence>MEASSPRRASSHTQPLSTPPSSPSFQPATGALLLDSVSGCRPSRLPLPRQARSDTSPPRRIALASGRVCPALATALEPVIPAVSPSRLGINASELGPCALPSPSRCLSSRHGCARPGAIHQRHQPHANLTLAMEQQQPWNPFVSRSRVLNEIPQRAPPRSMQPQL</sequence>